<dbReference type="PANTHER" id="PTHR43464:SF95">
    <property type="entry name" value="TRNA U34 CARBOXYMETHYLTRANSFERASE"/>
    <property type="match status" value="1"/>
</dbReference>
<organism evidence="3 4">
    <name type="scientific">Roseiconus lacunae</name>
    <dbReference type="NCBI Taxonomy" id="2605694"/>
    <lineage>
        <taxon>Bacteria</taxon>
        <taxon>Pseudomonadati</taxon>
        <taxon>Planctomycetota</taxon>
        <taxon>Planctomycetia</taxon>
        <taxon>Pirellulales</taxon>
        <taxon>Pirellulaceae</taxon>
        <taxon>Roseiconus</taxon>
    </lineage>
</organism>
<dbReference type="RefSeq" id="WP_289161946.1">
    <property type="nucleotide sequence ID" value="NZ_JASZZN010000001.1"/>
</dbReference>
<comment type="caution">
    <text evidence="3">The sequence shown here is derived from an EMBL/GenBank/DDBJ whole genome shotgun (WGS) entry which is preliminary data.</text>
</comment>
<dbReference type="Pfam" id="PF08003">
    <property type="entry name" value="Methyltransf_9"/>
    <property type="match status" value="1"/>
</dbReference>
<dbReference type="SUPFAM" id="SSF53335">
    <property type="entry name" value="S-adenosyl-L-methionine-dependent methyltransferases"/>
    <property type="match status" value="1"/>
</dbReference>
<keyword evidence="2" id="KW-0819">tRNA processing</keyword>
<name>A0ABT7PD94_9BACT</name>
<evidence type="ECO:0000313" key="4">
    <source>
        <dbReference type="Proteomes" id="UP001239462"/>
    </source>
</evidence>
<reference evidence="3 4" key="1">
    <citation type="submission" date="2023-06" db="EMBL/GenBank/DDBJ databases">
        <title>Roseiconus lacunae JC819 isolated from Gulf of Mannar region, Tamil Nadu.</title>
        <authorList>
            <person name="Pk S."/>
            <person name="Ch S."/>
            <person name="Ch V.R."/>
        </authorList>
    </citation>
    <scope>NUCLEOTIDE SEQUENCE [LARGE SCALE GENOMIC DNA]</scope>
    <source>
        <strain evidence="3 4">JC819</strain>
    </source>
</reference>
<dbReference type="PANTHER" id="PTHR43464">
    <property type="entry name" value="METHYLTRANSFERASE"/>
    <property type="match status" value="1"/>
</dbReference>
<sequence length="327" mass="38031">MSNGRKWFDRSDLDRWLRDRKRVDFAELITRLSAERLSQPTNGDLRRWINTFNELPSPDRYSLDLSDGKVRVVGPRITDLSMLREQLMCFHPWRKGPLEFAGHFIDTEWRSDWKYERMRECVDFRGKDILDVGCGNGYYGWRMLADGAASVLGIDPTLRFLAQFEVFKRYADETYRHDVVPLIDEDLPNRLELFNIVISAGVLYHRTSPIDHLRSLAQALVKGGELVLETLIVEDEEATALVPEDRYAQMRNVWFLPSVPLIFRWLRRTGFQNERLIDVTTTTAQEQRSTKWMTFQSLTDFLDPADPAKTVEGYPAPVRAIVVAERA</sequence>
<dbReference type="InterPro" id="IPR029063">
    <property type="entry name" value="SAM-dependent_MTases_sf"/>
</dbReference>
<dbReference type="HAMAP" id="MF_01590">
    <property type="entry name" value="tRNA_carboxymethyltr_CmoB"/>
    <property type="match status" value="1"/>
</dbReference>
<gene>
    <name evidence="3" type="primary">cmoB</name>
    <name evidence="3" type="ORF">QTN89_02005</name>
</gene>
<dbReference type="InterPro" id="IPR027555">
    <property type="entry name" value="Mo5U34_MeTrfas-like"/>
</dbReference>
<dbReference type="NCBIfam" id="TIGR00452">
    <property type="entry name" value="tRNA 5-methoxyuridine(34)/uridine 5-oxyacetic acid(34) synthase CmoB"/>
    <property type="match status" value="1"/>
</dbReference>
<dbReference type="NCBIfam" id="NF011650">
    <property type="entry name" value="PRK15068.1"/>
    <property type="match status" value="1"/>
</dbReference>
<keyword evidence="1" id="KW-0808">Transferase</keyword>
<evidence type="ECO:0000313" key="3">
    <source>
        <dbReference type="EMBL" id="MDM4014186.1"/>
    </source>
</evidence>
<accession>A0ABT7PD94</accession>
<keyword evidence="4" id="KW-1185">Reference proteome</keyword>
<evidence type="ECO:0000256" key="2">
    <source>
        <dbReference type="ARBA" id="ARBA00022694"/>
    </source>
</evidence>
<dbReference type="Gene3D" id="3.40.50.150">
    <property type="entry name" value="Vaccinia Virus protein VP39"/>
    <property type="match status" value="1"/>
</dbReference>
<dbReference type="EMBL" id="JASZZN010000001">
    <property type="protein sequence ID" value="MDM4014186.1"/>
    <property type="molecule type" value="Genomic_DNA"/>
</dbReference>
<evidence type="ECO:0000256" key="1">
    <source>
        <dbReference type="ARBA" id="ARBA00022679"/>
    </source>
</evidence>
<dbReference type="Proteomes" id="UP001239462">
    <property type="component" value="Unassembled WGS sequence"/>
</dbReference>
<dbReference type="CDD" id="cd02440">
    <property type="entry name" value="AdoMet_MTases"/>
    <property type="match status" value="1"/>
</dbReference>
<dbReference type="InterPro" id="IPR010017">
    <property type="entry name" value="CmoB"/>
</dbReference>
<proteinExistence type="inferred from homology"/>
<protein>
    <submittedName>
        <fullName evidence="3">tRNA 5-methoxyuridine(34)/uridine 5-oxyacetic acid(34) synthase CmoB</fullName>
    </submittedName>
</protein>